<name>A0A964UMX3_9ACTN</name>
<gene>
    <name evidence="2" type="ORF">GUY60_12360</name>
</gene>
<evidence type="ECO:0000313" key="3">
    <source>
        <dbReference type="Proteomes" id="UP000598297"/>
    </source>
</evidence>
<dbReference type="RefSeq" id="WP_161696911.1">
    <property type="nucleotide sequence ID" value="NZ_JAAAHS010000072.1"/>
</dbReference>
<dbReference type="Proteomes" id="UP000598297">
    <property type="component" value="Unassembled WGS sequence"/>
</dbReference>
<accession>A0A964UMX3</accession>
<sequence length="140" mass="14520">MKFKSRVTAGIAVTASSIGLLLGSSAPAQAVPGGPAFCIPPTGGYDGCFWSTGDKFGVADNAADGKRTVLIWKTSYGRSGECHDSNGTLNGYKYCDVNLWEGPHANGKPTIVTFSVAIRKGKNGKNESMSSPGIGYIAGR</sequence>
<dbReference type="AlphaFoldDB" id="A0A964UMX3"/>
<keyword evidence="1" id="KW-0732">Signal</keyword>
<proteinExistence type="predicted"/>
<keyword evidence="3" id="KW-1185">Reference proteome</keyword>
<evidence type="ECO:0000313" key="2">
    <source>
        <dbReference type="EMBL" id="NBE52203.1"/>
    </source>
</evidence>
<evidence type="ECO:0008006" key="4">
    <source>
        <dbReference type="Google" id="ProtNLM"/>
    </source>
</evidence>
<protein>
    <recommendedName>
        <fullName evidence="4">Secreted protein</fullName>
    </recommendedName>
</protein>
<reference evidence="2" key="1">
    <citation type="submission" date="2020-01" db="EMBL/GenBank/DDBJ databases">
        <title>Whole-genome analyses of novel actinobacteria.</title>
        <authorList>
            <person name="Sahin N."/>
        </authorList>
    </citation>
    <scope>NUCLEOTIDE SEQUENCE</scope>
    <source>
        <strain evidence="2">YC537</strain>
    </source>
</reference>
<feature type="signal peptide" evidence="1">
    <location>
        <begin position="1"/>
        <end position="30"/>
    </location>
</feature>
<comment type="caution">
    <text evidence="2">The sequence shown here is derived from an EMBL/GenBank/DDBJ whole genome shotgun (WGS) entry which is preliminary data.</text>
</comment>
<feature type="chain" id="PRO_5037328724" description="Secreted protein" evidence="1">
    <location>
        <begin position="31"/>
        <end position="140"/>
    </location>
</feature>
<dbReference type="EMBL" id="JAAAHS010000072">
    <property type="protein sequence ID" value="NBE52203.1"/>
    <property type="molecule type" value="Genomic_DNA"/>
</dbReference>
<organism evidence="2 3">
    <name type="scientific">Streptomyces boluensis</name>
    <dbReference type="NCBI Taxonomy" id="1775135"/>
    <lineage>
        <taxon>Bacteria</taxon>
        <taxon>Bacillati</taxon>
        <taxon>Actinomycetota</taxon>
        <taxon>Actinomycetes</taxon>
        <taxon>Kitasatosporales</taxon>
        <taxon>Streptomycetaceae</taxon>
        <taxon>Streptomyces</taxon>
    </lineage>
</organism>
<evidence type="ECO:0000256" key="1">
    <source>
        <dbReference type="SAM" id="SignalP"/>
    </source>
</evidence>
<dbReference type="OrthoDB" id="4243241at2"/>